<accession>A0A101FFJ6</accession>
<name>A0A101FFJ6_9THEO</name>
<protein>
    <recommendedName>
        <fullName evidence="3">DUF1573 domain-containing protein</fullName>
    </recommendedName>
</protein>
<reference evidence="2" key="1">
    <citation type="journal article" date="2015" name="MBio">
        <title>Genome-Resolved Metagenomic Analysis Reveals Roles for Candidate Phyla and Other Microbial Community Members in Biogeochemical Transformations in Oil Reservoirs.</title>
        <authorList>
            <person name="Hu P."/>
            <person name="Tom L."/>
            <person name="Singh A."/>
            <person name="Thomas B.C."/>
            <person name="Baker B.J."/>
            <person name="Piceno Y.M."/>
            <person name="Andersen G.L."/>
            <person name="Banfield J.F."/>
        </authorList>
    </citation>
    <scope>NUCLEOTIDE SEQUENCE [LARGE SCALE GENOMIC DNA]</scope>
</reference>
<comment type="caution">
    <text evidence="1">The sequence shown here is derived from an EMBL/GenBank/DDBJ whole genome shotgun (WGS) entry which is preliminary data.</text>
</comment>
<dbReference type="OMA" id="MKDLLCD"/>
<sequence>MKDLICDEFQNAVSELLIRHHSILDVLSKFQEACARTNRATVKAVTGCGCLSIEAKKRQIPPDVSLHELKDYFSSHLNGEICPSCQEMVETELGKTLFYMAALCNLLNLNLYDIFLKEHKKLSTLRIFNFT</sequence>
<evidence type="ECO:0000313" key="2">
    <source>
        <dbReference type="Proteomes" id="UP000053326"/>
    </source>
</evidence>
<proteinExistence type="predicted"/>
<gene>
    <name evidence="1" type="ORF">XD66_1200</name>
</gene>
<evidence type="ECO:0000313" key="1">
    <source>
        <dbReference type="EMBL" id="KUK36091.1"/>
    </source>
</evidence>
<dbReference type="Proteomes" id="UP000053326">
    <property type="component" value="Unassembled WGS sequence"/>
</dbReference>
<dbReference type="AlphaFoldDB" id="A0A101FFJ6"/>
<dbReference type="EMBL" id="LGFO01000166">
    <property type="protein sequence ID" value="KUK36091.1"/>
    <property type="molecule type" value="Genomic_DNA"/>
</dbReference>
<dbReference type="PATRIC" id="fig|85874.4.peg.623"/>
<evidence type="ECO:0008006" key="3">
    <source>
        <dbReference type="Google" id="ProtNLM"/>
    </source>
</evidence>
<organism evidence="1 2">
    <name type="scientific">Thermacetogenium phaeum</name>
    <dbReference type="NCBI Taxonomy" id="85874"/>
    <lineage>
        <taxon>Bacteria</taxon>
        <taxon>Bacillati</taxon>
        <taxon>Bacillota</taxon>
        <taxon>Clostridia</taxon>
        <taxon>Thermoanaerobacterales</taxon>
        <taxon>Thermoanaerobacteraceae</taxon>
        <taxon>Thermacetogenium</taxon>
    </lineage>
</organism>